<dbReference type="EMBL" id="FXLY01000003">
    <property type="protein sequence ID" value="SMN19206.1"/>
    <property type="molecule type" value="Genomic_DNA"/>
</dbReference>
<reference evidence="1 2" key="1">
    <citation type="submission" date="2017-04" db="EMBL/GenBank/DDBJ databases">
        <authorList>
            <person name="Afonso C.L."/>
            <person name="Miller P.J."/>
            <person name="Scott M.A."/>
            <person name="Spackman E."/>
            <person name="Goraichik I."/>
            <person name="Dimitrov K.M."/>
            <person name="Suarez D.L."/>
            <person name="Swayne D.E."/>
        </authorList>
    </citation>
    <scope>NUCLEOTIDE SEQUENCE [LARGE SCALE GENOMIC DNA]</scope>
</reference>
<dbReference type="OrthoDB" id="4081130at2759"/>
<accession>A0A1X7R1T8</accession>
<dbReference type="Proteomes" id="UP000196158">
    <property type="component" value="Unassembled WGS sequence"/>
</dbReference>
<sequence>MLRILGKGTVNRLCKKAVPTRNVNTIIPSVVALPLRKQTPVCQFSIPSKRYSSSKSNKAPADELPSFKKLIMIGLVGTAVFVLAVRSLDQNKPKTSYSEEEYQQVVNGLKRKIAIFQPGEIDMQLTTLPDIKSAKNKLPKADGDIPPIHFIDPKNIVDIHKNDSNDKYRVLLENIHKIYGNDYYYNLPEGLLVALMLQYIRDNVKPNEKVVIVDFPKSIKDASNFESEIAVVSKVIIPKDQSETDICKYFETVDKVTLV</sequence>
<dbReference type="AlphaFoldDB" id="A0A1X7R1T8"/>
<keyword evidence="2" id="KW-1185">Reference proteome</keyword>
<evidence type="ECO:0000313" key="1">
    <source>
        <dbReference type="EMBL" id="SMN19206.1"/>
    </source>
</evidence>
<evidence type="ECO:0000313" key="2">
    <source>
        <dbReference type="Proteomes" id="UP000196158"/>
    </source>
</evidence>
<name>A0A1X7R1T8_9SACH</name>
<proteinExistence type="predicted"/>
<gene>
    <name evidence="1" type="ORF">KASA_0P03795G</name>
</gene>
<protein>
    <recommendedName>
        <fullName evidence="3">Altered inheritance of mitochondria protein 36, mitochondrial</fullName>
    </recommendedName>
</protein>
<organism evidence="1 2">
    <name type="scientific">Maudiozyma saulgeensis</name>
    <dbReference type="NCBI Taxonomy" id="1789683"/>
    <lineage>
        <taxon>Eukaryota</taxon>
        <taxon>Fungi</taxon>
        <taxon>Dikarya</taxon>
        <taxon>Ascomycota</taxon>
        <taxon>Saccharomycotina</taxon>
        <taxon>Saccharomycetes</taxon>
        <taxon>Saccharomycetales</taxon>
        <taxon>Saccharomycetaceae</taxon>
        <taxon>Maudiozyma</taxon>
    </lineage>
</organism>
<evidence type="ECO:0008006" key="3">
    <source>
        <dbReference type="Google" id="ProtNLM"/>
    </source>
</evidence>